<dbReference type="EMBL" id="JBHSBW010000013">
    <property type="protein sequence ID" value="MFC4212466.1"/>
    <property type="molecule type" value="Genomic_DNA"/>
</dbReference>
<dbReference type="Proteomes" id="UP001595789">
    <property type="component" value="Unassembled WGS sequence"/>
</dbReference>
<protein>
    <submittedName>
        <fullName evidence="2">Phage abortive infection protein</fullName>
    </submittedName>
</protein>
<gene>
    <name evidence="2" type="ORF">ACFOWA_14800</name>
</gene>
<organism evidence="2 3">
    <name type="scientific">Pedobacter lithocola</name>
    <dbReference type="NCBI Taxonomy" id="1908239"/>
    <lineage>
        <taxon>Bacteria</taxon>
        <taxon>Pseudomonadati</taxon>
        <taxon>Bacteroidota</taxon>
        <taxon>Sphingobacteriia</taxon>
        <taxon>Sphingobacteriales</taxon>
        <taxon>Sphingobacteriaceae</taxon>
        <taxon>Pedobacter</taxon>
    </lineage>
</organism>
<keyword evidence="3" id="KW-1185">Reference proteome</keyword>
<name>A0ABV8PDS4_9SPHI</name>
<evidence type="ECO:0000256" key="1">
    <source>
        <dbReference type="SAM" id="Phobius"/>
    </source>
</evidence>
<keyword evidence="1" id="KW-0472">Membrane</keyword>
<sequence>MSERVKKINYKRLRNRSVFLNVLYRILLYGTLGVFSAFMLPYLFFHFKEQSTLSANLEREYNRYAENSRIKKVDPYSNKPLLSTNFITISNSLTSSINSKATMITTSLSVLLVVITILFNIKSARKNGFKSTFFEFLKIHRNNVDQIQTKGKTGHDAFIAMYEELMEVIPLVQSANLAIGPKQVYEIAYLSFFWGVGPSSSAILKDYLASRYNFTEEALDYFITYLQNCKVERDEQIGKQKNGNLSEKNVVCLLDGHQSDLGHYFRHLYQTVTFIHTQPYMPYFEKYEYGKTLRAQFSNHELAIFTYNANSPLGKNWEPMSGSKTRKLISYYELIKNVPPSLVRHLNVRQTFPSITFEVDEH</sequence>
<accession>A0ABV8PDS4</accession>
<dbReference type="InterPro" id="IPR031709">
    <property type="entry name" value="PutAbiC"/>
</dbReference>
<evidence type="ECO:0000313" key="3">
    <source>
        <dbReference type="Proteomes" id="UP001595789"/>
    </source>
</evidence>
<comment type="caution">
    <text evidence="2">The sequence shown here is derived from an EMBL/GenBank/DDBJ whole genome shotgun (WGS) entry which is preliminary data.</text>
</comment>
<feature type="transmembrane region" description="Helical" evidence="1">
    <location>
        <begin position="21"/>
        <end position="44"/>
    </location>
</feature>
<proteinExistence type="predicted"/>
<keyword evidence="1" id="KW-0812">Transmembrane</keyword>
<feature type="transmembrane region" description="Helical" evidence="1">
    <location>
        <begin position="101"/>
        <end position="121"/>
    </location>
</feature>
<reference evidence="3" key="1">
    <citation type="journal article" date="2019" name="Int. J. Syst. Evol. Microbiol.">
        <title>The Global Catalogue of Microorganisms (GCM) 10K type strain sequencing project: providing services to taxonomists for standard genome sequencing and annotation.</title>
        <authorList>
            <consortium name="The Broad Institute Genomics Platform"/>
            <consortium name="The Broad Institute Genome Sequencing Center for Infectious Disease"/>
            <person name="Wu L."/>
            <person name="Ma J."/>
        </authorList>
    </citation>
    <scope>NUCLEOTIDE SEQUENCE [LARGE SCALE GENOMIC DNA]</scope>
    <source>
        <strain evidence="3">CCM 8691</strain>
    </source>
</reference>
<evidence type="ECO:0000313" key="2">
    <source>
        <dbReference type="EMBL" id="MFC4212466.1"/>
    </source>
</evidence>
<dbReference type="RefSeq" id="WP_378986463.1">
    <property type="nucleotide sequence ID" value="NZ_JBHSBW010000013.1"/>
</dbReference>
<dbReference type="Pfam" id="PF16872">
    <property type="entry name" value="putAbiC"/>
    <property type="match status" value="1"/>
</dbReference>
<keyword evidence="1" id="KW-1133">Transmembrane helix</keyword>